<dbReference type="AlphaFoldDB" id="A0A1S8X7V5"/>
<evidence type="ECO:0000313" key="4">
    <source>
        <dbReference type="Proteomes" id="UP000243686"/>
    </source>
</evidence>
<reference evidence="3 4" key="1">
    <citation type="submission" date="2015-03" db="EMBL/GenBank/DDBJ databases">
        <title>Draft genome of the nematode, Opisthorchis viverrini.</title>
        <authorList>
            <person name="Mitreva M."/>
        </authorList>
    </citation>
    <scope>NUCLEOTIDE SEQUENCE [LARGE SCALE GENOMIC DNA]</scope>
    <source>
        <strain evidence="3">Khon Kaen</strain>
    </source>
</reference>
<dbReference type="InterPro" id="IPR021109">
    <property type="entry name" value="Peptidase_aspartic_dom_sf"/>
</dbReference>
<accession>A0A1S8X7V5</accession>
<evidence type="ECO:0000313" key="3">
    <source>
        <dbReference type="EMBL" id="OON22789.1"/>
    </source>
</evidence>
<gene>
    <name evidence="3" type="ORF">X801_01307</name>
</gene>
<dbReference type="Proteomes" id="UP000243686">
    <property type="component" value="Unassembled WGS sequence"/>
</dbReference>
<evidence type="ECO:0000256" key="1">
    <source>
        <dbReference type="ARBA" id="ARBA00022801"/>
    </source>
</evidence>
<dbReference type="InterPro" id="IPR001995">
    <property type="entry name" value="Peptidase_A2_cat"/>
</dbReference>
<keyword evidence="1" id="KW-0378">Hydrolase</keyword>
<dbReference type="Gene3D" id="2.40.70.10">
    <property type="entry name" value="Acid Proteases"/>
    <property type="match status" value="1"/>
</dbReference>
<dbReference type="SUPFAM" id="SSF50630">
    <property type="entry name" value="Acid proteases"/>
    <property type="match status" value="1"/>
</dbReference>
<feature type="domain" description="Peptidase A2" evidence="2">
    <location>
        <begin position="365"/>
        <end position="442"/>
    </location>
</feature>
<dbReference type="GO" id="GO:0006508">
    <property type="term" value="P:proteolysis"/>
    <property type="evidence" value="ECO:0007669"/>
    <property type="project" value="InterPro"/>
</dbReference>
<organism evidence="3 4">
    <name type="scientific">Opisthorchis viverrini</name>
    <name type="common">Southeast Asian liver fluke</name>
    <dbReference type="NCBI Taxonomy" id="6198"/>
    <lineage>
        <taxon>Eukaryota</taxon>
        <taxon>Metazoa</taxon>
        <taxon>Spiralia</taxon>
        <taxon>Lophotrochozoa</taxon>
        <taxon>Platyhelminthes</taxon>
        <taxon>Trematoda</taxon>
        <taxon>Digenea</taxon>
        <taxon>Opisthorchiida</taxon>
        <taxon>Opisthorchiata</taxon>
        <taxon>Opisthorchiidae</taxon>
        <taxon>Opisthorchis</taxon>
    </lineage>
</organism>
<dbReference type="GO" id="GO:0004190">
    <property type="term" value="F:aspartic-type endopeptidase activity"/>
    <property type="evidence" value="ECO:0007669"/>
    <property type="project" value="InterPro"/>
</dbReference>
<dbReference type="EMBL" id="KV891682">
    <property type="protein sequence ID" value="OON22789.1"/>
    <property type="molecule type" value="Genomic_DNA"/>
</dbReference>
<evidence type="ECO:0000259" key="2">
    <source>
        <dbReference type="PROSITE" id="PS50175"/>
    </source>
</evidence>
<dbReference type="CDD" id="cd00303">
    <property type="entry name" value="retropepsin_like"/>
    <property type="match status" value="1"/>
</dbReference>
<name>A0A1S8X7V5_OPIVI</name>
<keyword evidence="4" id="KW-1185">Reference proteome</keyword>
<protein>
    <recommendedName>
        <fullName evidence="2">Peptidase A2 domain-containing protein</fullName>
    </recommendedName>
</protein>
<proteinExistence type="predicted"/>
<feature type="non-terminal residue" evidence="3">
    <location>
        <position position="553"/>
    </location>
</feature>
<dbReference type="PROSITE" id="PS50175">
    <property type="entry name" value="ASP_PROT_RETROV"/>
    <property type="match status" value="1"/>
</dbReference>
<sequence>MVDLNLERHLARALPQFKHNGPCFLAIFSVDRDVPLALQGLYIFLKFGIRGIKGETKMLQSFFSLLSSGISAGFTHTRSPPTIPPPDKFCMGDNFRRWAADTSEYIQLLLASEQKRVLLSLLDGEARDIVRDEHILKDEVTEDVFERLRACLRERIHPVEHQYRFRSRIQLSGERLLNFVRELRRISEDAFPELTDGQREEKILEQIIVGTRAPKLRERFLGSPLHSVAAALKVANQVEDILGVLQRDREPNTAHLAPIHIQQQQQSRRWTPARGRPYHPMPLRPNRPYFHSTFQRPAPTNVSRWPMPNHDCPYCQRFGTHTRTCGHNGPREFTHFRCIPMCTFDFFSTHQTPPTVDGHVWDRGCRILIDTGVACCLINSKSLPLGAGSFRPCPFKLMAANGAPVHSKGWLTVPLTLHQATIHQPMLVVDNLSWDVILGVDFLKSQRARIDLLAGTIELEGNQIPLVTTTDSADECCPAMSIDVDVLLSRLSPTMSSSTKAELGSVLSEYTDVFAWKDSDVGRTKAYNIVSTLEMLHPSAYHHVLSRFSINTN</sequence>